<keyword evidence="7" id="KW-0408">Iron</keyword>
<name>X0TPK9_9ZZZZ</name>
<evidence type="ECO:0000256" key="8">
    <source>
        <dbReference type="ARBA" id="ARBA00023014"/>
    </source>
</evidence>
<keyword evidence="3" id="KW-0004">4Fe-4S</keyword>
<evidence type="ECO:0000256" key="1">
    <source>
        <dbReference type="ARBA" id="ARBA00001974"/>
    </source>
</evidence>
<feature type="non-terminal residue" evidence="10">
    <location>
        <position position="1"/>
    </location>
</feature>
<reference evidence="10" key="1">
    <citation type="journal article" date="2014" name="Front. Microbiol.">
        <title>High frequency of phylogenetically diverse reductive dehalogenase-homologous genes in deep subseafloor sedimentary metagenomes.</title>
        <authorList>
            <person name="Kawai M."/>
            <person name="Futagami T."/>
            <person name="Toyoda A."/>
            <person name="Takaki Y."/>
            <person name="Nishi S."/>
            <person name="Hori S."/>
            <person name="Arai W."/>
            <person name="Tsubouchi T."/>
            <person name="Morono Y."/>
            <person name="Uchiyama I."/>
            <person name="Ito T."/>
            <person name="Fujiyama A."/>
            <person name="Inagaki F."/>
            <person name="Takami H."/>
        </authorList>
    </citation>
    <scope>NUCLEOTIDE SEQUENCE</scope>
    <source>
        <strain evidence="10">Expedition CK06-06</strain>
    </source>
</reference>
<dbReference type="PROSITE" id="PS51379">
    <property type="entry name" value="4FE4S_FER_2"/>
    <property type="match status" value="2"/>
</dbReference>
<dbReference type="SUPFAM" id="SSF51905">
    <property type="entry name" value="FAD/NAD(P)-binding domain"/>
    <property type="match status" value="1"/>
</dbReference>
<keyword evidence="8" id="KW-0411">Iron-sulfur</keyword>
<dbReference type="GO" id="GO:0046872">
    <property type="term" value="F:metal ion binding"/>
    <property type="evidence" value="ECO:0007669"/>
    <property type="project" value="UniProtKB-KW"/>
</dbReference>
<keyword evidence="6" id="KW-0560">Oxidoreductase</keyword>
<evidence type="ECO:0000256" key="7">
    <source>
        <dbReference type="ARBA" id="ARBA00023004"/>
    </source>
</evidence>
<dbReference type="GO" id="GO:0051539">
    <property type="term" value="F:4 iron, 4 sulfur cluster binding"/>
    <property type="evidence" value="ECO:0007669"/>
    <property type="project" value="UniProtKB-KW"/>
</dbReference>
<dbReference type="Gene3D" id="3.30.70.20">
    <property type="match status" value="2"/>
</dbReference>
<evidence type="ECO:0000313" key="10">
    <source>
        <dbReference type="EMBL" id="GAF89191.1"/>
    </source>
</evidence>
<evidence type="ECO:0000259" key="9">
    <source>
        <dbReference type="PROSITE" id="PS51379"/>
    </source>
</evidence>
<feature type="domain" description="4Fe-4S ferredoxin-type" evidence="9">
    <location>
        <begin position="209"/>
        <end position="238"/>
    </location>
</feature>
<dbReference type="SUPFAM" id="SSF54862">
    <property type="entry name" value="4Fe-4S ferredoxins"/>
    <property type="match status" value="1"/>
</dbReference>
<dbReference type="PROSITE" id="PS00198">
    <property type="entry name" value="4FE4S_FER_1"/>
    <property type="match status" value="1"/>
</dbReference>
<dbReference type="InterPro" id="IPR017896">
    <property type="entry name" value="4Fe4S_Fe-S-bd"/>
</dbReference>
<dbReference type="InterPro" id="IPR017900">
    <property type="entry name" value="4Fe4S_Fe_S_CS"/>
</dbReference>
<evidence type="ECO:0000256" key="5">
    <source>
        <dbReference type="ARBA" id="ARBA00022827"/>
    </source>
</evidence>
<comment type="cofactor">
    <cofactor evidence="1">
        <name>FAD</name>
        <dbReference type="ChEBI" id="CHEBI:57692"/>
    </cofactor>
</comment>
<gene>
    <name evidence="10" type="ORF">S01H1_29307</name>
</gene>
<organism evidence="10">
    <name type="scientific">marine sediment metagenome</name>
    <dbReference type="NCBI Taxonomy" id="412755"/>
    <lineage>
        <taxon>unclassified sequences</taxon>
        <taxon>metagenomes</taxon>
        <taxon>ecological metagenomes</taxon>
    </lineage>
</organism>
<feature type="domain" description="4Fe-4S ferredoxin-type" evidence="9">
    <location>
        <begin position="179"/>
        <end position="208"/>
    </location>
</feature>
<dbReference type="GO" id="GO:0016491">
    <property type="term" value="F:oxidoreductase activity"/>
    <property type="evidence" value="ECO:0007669"/>
    <property type="project" value="UniProtKB-KW"/>
</dbReference>
<protein>
    <recommendedName>
        <fullName evidence="9">4Fe-4S ferredoxin-type domain-containing protein</fullName>
    </recommendedName>
</protein>
<dbReference type="PANTHER" id="PTHR43498">
    <property type="entry name" value="FERREDOXIN:COB-COM HETERODISULFIDE REDUCTASE SUBUNIT A"/>
    <property type="match status" value="1"/>
</dbReference>
<dbReference type="InterPro" id="IPR036188">
    <property type="entry name" value="FAD/NAD-bd_sf"/>
</dbReference>
<keyword evidence="5" id="KW-0274">FAD</keyword>
<evidence type="ECO:0000256" key="3">
    <source>
        <dbReference type="ARBA" id="ARBA00022485"/>
    </source>
</evidence>
<dbReference type="InterPro" id="IPR039650">
    <property type="entry name" value="HdrA-like"/>
</dbReference>
<accession>X0TPK9</accession>
<evidence type="ECO:0000256" key="4">
    <source>
        <dbReference type="ARBA" id="ARBA00022723"/>
    </source>
</evidence>
<evidence type="ECO:0000256" key="2">
    <source>
        <dbReference type="ARBA" id="ARBA00006561"/>
    </source>
</evidence>
<sequence>TNPNCSRICCQEAIKNAISIKEINPDVNIFILYRDIRTYGFAEDFYRKAREMGIHFLRYRENENPVVEQGDGRIQVTFKDLTLGRDITISPDQLILSTGVVAGDTGELASILKVPLTSEGFFLEAHVKLRPVDTQSDGIFICGMAHSPKRIDESISQALAASARACRLLSQDYIEVGGVVARVDPELCAACLICVRACPYEVPFINEDGVSEIDISKCQGCGVCAAECPAKAITLSHFEDTQILAQIYALMEAR</sequence>
<keyword evidence="5" id="KW-0285">Flavoprotein</keyword>
<dbReference type="PANTHER" id="PTHR43498:SF1">
    <property type="entry name" value="COB--COM HETERODISULFIDE REDUCTASE IRON-SULFUR SUBUNIT A"/>
    <property type="match status" value="1"/>
</dbReference>
<proteinExistence type="inferred from homology"/>
<comment type="caution">
    <text evidence="10">The sequence shown here is derived from an EMBL/GenBank/DDBJ whole genome shotgun (WGS) entry which is preliminary data.</text>
</comment>
<dbReference type="Pfam" id="PF13237">
    <property type="entry name" value="Fer4_10"/>
    <property type="match status" value="1"/>
</dbReference>
<comment type="similarity">
    <text evidence="2">Belongs to the HdrA family.</text>
</comment>
<dbReference type="EMBL" id="BARS01017962">
    <property type="protein sequence ID" value="GAF89191.1"/>
    <property type="molecule type" value="Genomic_DNA"/>
</dbReference>
<evidence type="ECO:0000256" key="6">
    <source>
        <dbReference type="ARBA" id="ARBA00023002"/>
    </source>
</evidence>
<dbReference type="AlphaFoldDB" id="X0TPK9"/>
<keyword evidence="4" id="KW-0479">Metal-binding</keyword>